<dbReference type="AlphaFoldDB" id="A0A1H2W4Q1"/>
<keyword evidence="6" id="KW-0769">Symport</keyword>
<dbReference type="RefSeq" id="WP_093030980.1">
    <property type="nucleotide sequence ID" value="NZ_FNNZ01000008.1"/>
</dbReference>
<evidence type="ECO:0000256" key="7">
    <source>
        <dbReference type="SAM" id="Phobius"/>
    </source>
</evidence>
<dbReference type="Pfam" id="PF00209">
    <property type="entry name" value="SNF"/>
    <property type="match status" value="2"/>
</dbReference>
<comment type="subcellular location">
    <subcellularLocation>
        <location evidence="1">Membrane</location>
        <topology evidence="1">Multi-pass membrane protein</topology>
    </subcellularLocation>
</comment>
<feature type="transmembrane region" description="Helical" evidence="7">
    <location>
        <begin position="395"/>
        <end position="413"/>
    </location>
</feature>
<dbReference type="GO" id="GO:0016020">
    <property type="term" value="C:membrane"/>
    <property type="evidence" value="ECO:0007669"/>
    <property type="project" value="UniProtKB-SubCell"/>
</dbReference>
<evidence type="ECO:0000256" key="3">
    <source>
        <dbReference type="ARBA" id="ARBA00022692"/>
    </source>
</evidence>
<evidence type="ECO:0000256" key="5">
    <source>
        <dbReference type="ARBA" id="ARBA00023136"/>
    </source>
</evidence>
<dbReference type="CDD" id="cd10336">
    <property type="entry name" value="SLC6sbd_Tyt1-Like"/>
    <property type="match status" value="1"/>
</dbReference>
<dbReference type="EMBL" id="FNNZ01000008">
    <property type="protein sequence ID" value="SDW75548.1"/>
    <property type="molecule type" value="Genomic_DNA"/>
</dbReference>
<evidence type="ECO:0000313" key="9">
    <source>
        <dbReference type="Proteomes" id="UP000198816"/>
    </source>
</evidence>
<protein>
    <recommendedName>
        <fullName evidence="6">Transporter</fullName>
    </recommendedName>
</protein>
<organism evidence="8 9">
    <name type="scientific">Thiocapsa roseopersicina</name>
    <dbReference type="NCBI Taxonomy" id="1058"/>
    <lineage>
        <taxon>Bacteria</taxon>
        <taxon>Pseudomonadati</taxon>
        <taxon>Pseudomonadota</taxon>
        <taxon>Gammaproteobacteria</taxon>
        <taxon>Chromatiales</taxon>
        <taxon>Chromatiaceae</taxon>
        <taxon>Thiocapsa</taxon>
    </lineage>
</organism>
<reference evidence="9" key="1">
    <citation type="submission" date="2016-10" db="EMBL/GenBank/DDBJ databases">
        <authorList>
            <person name="Varghese N."/>
            <person name="Submissions S."/>
        </authorList>
    </citation>
    <scope>NUCLEOTIDE SEQUENCE [LARGE SCALE GENOMIC DNA]</scope>
    <source>
        <strain evidence="9">DSM 217</strain>
    </source>
</reference>
<feature type="transmembrane region" description="Helical" evidence="7">
    <location>
        <begin position="263"/>
        <end position="289"/>
    </location>
</feature>
<evidence type="ECO:0000256" key="2">
    <source>
        <dbReference type="ARBA" id="ARBA00022448"/>
    </source>
</evidence>
<keyword evidence="5 7" id="KW-0472">Membrane</keyword>
<dbReference type="SUPFAM" id="SSF161070">
    <property type="entry name" value="SNF-like"/>
    <property type="match status" value="1"/>
</dbReference>
<evidence type="ECO:0000313" key="8">
    <source>
        <dbReference type="EMBL" id="SDW75548.1"/>
    </source>
</evidence>
<feature type="transmembrane region" description="Helical" evidence="7">
    <location>
        <begin position="43"/>
        <end position="69"/>
    </location>
</feature>
<dbReference type="Proteomes" id="UP000198816">
    <property type="component" value="Unassembled WGS sequence"/>
</dbReference>
<name>A0A1H2W4Q1_THIRO</name>
<feature type="transmembrane region" description="Helical" evidence="7">
    <location>
        <begin position="152"/>
        <end position="172"/>
    </location>
</feature>
<dbReference type="InterPro" id="IPR047218">
    <property type="entry name" value="YocR/YhdH-like"/>
</dbReference>
<accession>A0A1H2W4Q1</accession>
<feature type="transmembrane region" description="Helical" evidence="7">
    <location>
        <begin position="179"/>
        <end position="198"/>
    </location>
</feature>
<dbReference type="PROSITE" id="PS00610">
    <property type="entry name" value="NA_NEUROTRAN_SYMP_1"/>
    <property type="match status" value="1"/>
</dbReference>
<keyword evidence="4 7" id="KW-1133">Transmembrane helix</keyword>
<sequence>MTATNSIHGMWSTRLAFILAASGSAVGLGNIWRFPYTAGEYGGGAFVLVYVLCVVLIGVPIMMAEIMLGRRGRRSPINTMRALAKAEGRAPAWQLLGWMGILAGFLILAFYSVIAGWTMGYMFRAASGMFTGIDAAGSGAMFAGLIGDAERLLAWHTIFMVMVVLVVARGVAGGLEKSVRILMPALFLLLVVMVVYGIQAGDFDAAVAYLFEPDFAEFQGKAGEAILSAMGQAFFSLSLGMGAIMIYGSYLKRDSSIAQNTMIIAGLDTLVALLAGLAIFPIVFAHGLAPDSGPGLVFQTLPIAFGEMPGGAFFGTLFFVLLLFAAWTSAISLLEPLVAWLVENLSFSRVRASVLGGVTVWLLGIACLLSLNAWSEVKIFGKGFLDLFDFLTANIMLPLGGVLIAIFAGWMLSRASSVDELEMGDGWFYRLWWLLIRYVAPIAVGIVLLNAVGVLKWIGLG</sequence>
<feature type="transmembrane region" description="Helical" evidence="7">
    <location>
        <begin position="434"/>
        <end position="458"/>
    </location>
</feature>
<gene>
    <name evidence="8" type="ORF">SAMN05421783_10841</name>
</gene>
<evidence type="ECO:0000256" key="1">
    <source>
        <dbReference type="ARBA" id="ARBA00004141"/>
    </source>
</evidence>
<comment type="similarity">
    <text evidence="6">Belongs to the sodium:neurotransmitter symporter (SNF) (TC 2.A.22) family.</text>
</comment>
<dbReference type="PANTHER" id="PTHR42948">
    <property type="entry name" value="TRANSPORTER"/>
    <property type="match status" value="1"/>
</dbReference>
<dbReference type="PRINTS" id="PR00176">
    <property type="entry name" value="NANEUSMPORT"/>
</dbReference>
<proteinExistence type="inferred from homology"/>
<dbReference type="OrthoDB" id="9762833at2"/>
<dbReference type="PANTHER" id="PTHR42948:SF1">
    <property type="entry name" value="TRANSPORTER"/>
    <property type="match status" value="1"/>
</dbReference>
<evidence type="ECO:0000256" key="4">
    <source>
        <dbReference type="ARBA" id="ARBA00022989"/>
    </source>
</evidence>
<feature type="transmembrane region" description="Helical" evidence="7">
    <location>
        <begin position="233"/>
        <end position="251"/>
    </location>
</feature>
<dbReference type="PROSITE" id="PS50267">
    <property type="entry name" value="NA_NEUROTRAN_SYMP_3"/>
    <property type="match status" value="1"/>
</dbReference>
<keyword evidence="9" id="KW-1185">Reference proteome</keyword>
<dbReference type="InterPro" id="IPR037272">
    <property type="entry name" value="SNS_sf"/>
</dbReference>
<dbReference type="InterPro" id="IPR000175">
    <property type="entry name" value="Na/ntran_symport"/>
</dbReference>
<dbReference type="NCBIfam" id="NF037979">
    <property type="entry name" value="Na_transp"/>
    <property type="match status" value="1"/>
</dbReference>
<feature type="transmembrane region" description="Helical" evidence="7">
    <location>
        <begin position="90"/>
        <end position="114"/>
    </location>
</feature>
<feature type="transmembrane region" description="Helical" evidence="7">
    <location>
        <begin position="354"/>
        <end position="375"/>
    </location>
</feature>
<feature type="transmembrane region" description="Helical" evidence="7">
    <location>
        <begin position="309"/>
        <end position="342"/>
    </location>
</feature>
<dbReference type="GO" id="GO:0015293">
    <property type="term" value="F:symporter activity"/>
    <property type="evidence" value="ECO:0007669"/>
    <property type="project" value="UniProtKB-KW"/>
</dbReference>
<keyword evidence="3 6" id="KW-0812">Transmembrane</keyword>
<evidence type="ECO:0000256" key="6">
    <source>
        <dbReference type="RuleBase" id="RU003732"/>
    </source>
</evidence>
<keyword evidence="2 6" id="KW-0813">Transport</keyword>
<dbReference type="STRING" id="1058.SAMN05421783_10841"/>